<dbReference type="Gene3D" id="3.30.1460.10">
    <property type="match status" value="1"/>
</dbReference>
<accession>A0A4R3LD04</accession>
<dbReference type="Pfam" id="PF13365">
    <property type="entry name" value="Trypsin_2"/>
    <property type="match status" value="1"/>
</dbReference>
<dbReference type="PANTHER" id="PTHR43343">
    <property type="entry name" value="PEPTIDASE S12"/>
    <property type="match status" value="1"/>
</dbReference>
<name>A0A4R3LD04_9GAMM</name>
<reference evidence="3 4" key="1">
    <citation type="submission" date="2019-03" db="EMBL/GenBank/DDBJ databases">
        <title>Genomic Encyclopedia of Type Strains, Phase IV (KMG-IV): sequencing the most valuable type-strain genomes for metagenomic binning, comparative biology and taxonomic classification.</title>
        <authorList>
            <person name="Goeker M."/>
        </authorList>
    </citation>
    <scope>NUCLEOTIDE SEQUENCE [LARGE SCALE GENOMIC DNA]</scope>
    <source>
        <strain evidence="3 4">DSM 21944</strain>
    </source>
</reference>
<evidence type="ECO:0000256" key="1">
    <source>
        <dbReference type="ARBA" id="ARBA00022670"/>
    </source>
</evidence>
<gene>
    <name evidence="3" type="ORF">EDC25_11437</name>
</gene>
<evidence type="ECO:0000313" key="4">
    <source>
        <dbReference type="Proteomes" id="UP000294599"/>
    </source>
</evidence>
<dbReference type="InterPro" id="IPR051201">
    <property type="entry name" value="Chloro_Bact_Ser_Proteases"/>
</dbReference>
<dbReference type="SUPFAM" id="SSF50494">
    <property type="entry name" value="Trypsin-like serine proteases"/>
    <property type="match status" value="1"/>
</dbReference>
<comment type="caution">
    <text evidence="3">The sequence shown here is derived from an EMBL/GenBank/DDBJ whole genome shotgun (WGS) entry which is preliminary data.</text>
</comment>
<keyword evidence="2" id="KW-0378">Hydrolase</keyword>
<evidence type="ECO:0000313" key="3">
    <source>
        <dbReference type="EMBL" id="TCS97185.1"/>
    </source>
</evidence>
<protein>
    <submittedName>
        <fullName evidence="3">Trypsin-like peptidase</fullName>
    </submittedName>
</protein>
<dbReference type="GO" id="GO:0004252">
    <property type="term" value="F:serine-type endopeptidase activity"/>
    <property type="evidence" value="ECO:0007669"/>
    <property type="project" value="InterPro"/>
</dbReference>
<proteinExistence type="predicted"/>
<dbReference type="PANTHER" id="PTHR43343:SF3">
    <property type="entry name" value="PROTEASE DO-LIKE 8, CHLOROPLASTIC"/>
    <property type="match status" value="1"/>
</dbReference>
<dbReference type="InterPro" id="IPR001940">
    <property type="entry name" value="Peptidase_S1C"/>
</dbReference>
<sequence>MTAQVFDAIDQLGVFQVYTGNGTGTGFLIDERHLLTNSHVVAPYREVAVEMRDRSRVLGTVRRVHPRRDLAIVELERPMTERVLELADEDVQRAKQPVHILGFPVGLPLSLTEGVVSHPRQLLDDQVFIQTDAAINPGNSGGPMLDDAQRVVAVTCSKLDAAESVGFGIPVADVRAFIAGFRTQTEAFGLHCPACEELIAQPTRHCPNCGTRLDEHDDCGDFFRSPDLQPVSEFVEAALRAADINPVLARHGELSWSFYRGSALVRIFCCCADHVNFSCRLAQPGRSGLRELFAHLLSHEHAPFFFDLNGSIIRFNHVVHMADVFTPSEHPALIARVGEFIARADAADDILIERFGCQPAPDTMIDRLDSPDHGA</sequence>
<dbReference type="AlphaFoldDB" id="A0A4R3LD04"/>
<dbReference type="RefSeq" id="WP_123521182.1">
    <property type="nucleotide sequence ID" value="NZ_JBHLWF010000084.1"/>
</dbReference>
<dbReference type="InterPro" id="IPR009003">
    <property type="entry name" value="Peptidase_S1_PA"/>
</dbReference>
<dbReference type="GO" id="GO:0006508">
    <property type="term" value="P:proteolysis"/>
    <property type="evidence" value="ECO:0007669"/>
    <property type="project" value="UniProtKB-KW"/>
</dbReference>
<keyword evidence="4" id="KW-1185">Reference proteome</keyword>
<evidence type="ECO:0000256" key="2">
    <source>
        <dbReference type="ARBA" id="ARBA00022801"/>
    </source>
</evidence>
<dbReference type="OrthoDB" id="9758917at2"/>
<organism evidence="3 4">
    <name type="scientific">Pseudofulvimonas gallinarii</name>
    <dbReference type="NCBI Taxonomy" id="634155"/>
    <lineage>
        <taxon>Bacteria</taxon>
        <taxon>Pseudomonadati</taxon>
        <taxon>Pseudomonadota</taxon>
        <taxon>Gammaproteobacteria</taxon>
        <taxon>Lysobacterales</taxon>
        <taxon>Rhodanobacteraceae</taxon>
        <taxon>Pseudofulvimonas</taxon>
    </lineage>
</organism>
<dbReference type="EMBL" id="SMAF01000014">
    <property type="protein sequence ID" value="TCS97185.1"/>
    <property type="molecule type" value="Genomic_DNA"/>
</dbReference>
<dbReference type="PRINTS" id="PR00834">
    <property type="entry name" value="PROTEASES2C"/>
</dbReference>
<dbReference type="Proteomes" id="UP000294599">
    <property type="component" value="Unassembled WGS sequence"/>
</dbReference>
<dbReference type="Gene3D" id="2.40.10.120">
    <property type="match status" value="1"/>
</dbReference>
<keyword evidence="1" id="KW-0645">Protease</keyword>